<evidence type="ECO:0000256" key="4">
    <source>
        <dbReference type="ARBA" id="ARBA00022801"/>
    </source>
</evidence>
<dbReference type="Pfam" id="PF02225">
    <property type="entry name" value="PA"/>
    <property type="match status" value="1"/>
</dbReference>
<dbReference type="GO" id="GO:0006508">
    <property type="term" value="P:proteolysis"/>
    <property type="evidence" value="ECO:0007669"/>
    <property type="project" value="UniProtKB-KW"/>
</dbReference>
<comment type="similarity">
    <text evidence="1 8">Belongs to the peptidase S8 family.</text>
</comment>
<dbReference type="Proteomes" id="UP000197138">
    <property type="component" value="Unassembled WGS sequence"/>
</dbReference>
<feature type="domain" description="Peptidase S8/S53" evidence="10">
    <location>
        <begin position="140"/>
        <end position="594"/>
    </location>
</feature>
<dbReference type="AlphaFoldDB" id="A0A218WQ83"/>
<dbReference type="InterPro" id="IPR003137">
    <property type="entry name" value="PA_domain"/>
</dbReference>
<evidence type="ECO:0000259" key="11">
    <source>
        <dbReference type="Pfam" id="PF02225"/>
    </source>
</evidence>
<dbReference type="InterPro" id="IPR045051">
    <property type="entry name" value="SBT"/>
</dbReference>
<dbReference type="InterPro" id="IPR034197">
    <property type="entry name" value="Peptidases_S8_3"/>
</dbReference>
<dbReference type="PANTHER" id="PTHR10795">
    <property type="entry name" value="PROPROTEIN CONVERTASE SUBTILISIN/KEXIN"/>
    <property type="match status" value="1"/>
</dbReference>
<gene>
    <name evidence="14" type="ORF">CDL15_Pgr021316</name>
</gene>
<name>A0A218WQ83_PUNGR</name>
<feature type="domain" description="Subtilisin-like protease fibronectin type-III" evidence="13">
    <location>
        <begin position="673"/>
        <end position="770"/>
    </location>
</feature>
<accession>A0A218WQ83</accession>
<dbReference type="PROSITE" id="PS00138">
    <property type="entry name" value="SUBTILASE_SER"/>
    <property type="match status" value="1"/>
</dbReference>
<evidence type="ECO:0000256" key="5">
    <source>
        <dbReference type="ARBA" id="ARBA00022825"/>
    </source>
</evidence>
<comment type="caution">
    <text evidence="14">The sequence shown here is derived from an EMBL/GenBank/DDBJ whole genome shotgun (WGS) entry which is preliminary data.</text>
</comment>
<dbReference type="InterPro" id="IPR022398">
    <property type="entry name" value="Peptidase_S8_His-AS"/>
</dbReference>
<feature type="active site" description="Charge relay system" evidence="7 8">
    <location>
        <position position="555"/>
    </location>
</feature>
<evidence type="ECO:0000313" key="14">
    <source>
        <dbReference type="EMBL" id="OWM74965.1"/>
    </source>
</evidence>
<evidence type="ECO:0000313" key="15">
    <source>
        <dbReference type="Proteomes" id="UP000197138"/>
    </source>
</evidence>
<dbReference type="InterPro" id="IPR037045">
    <property type="entry name" value="S8pro/Inhibitor_I9_sf"/>
</dbReference>
<dbReference type="Pfam" id="PF05922">
    <property type="entry name" value="Inhibitor_I9"/>
    <property type="match status" value="1"/>
</dbReference>
<feature type="active site" description="Charge relay system" evidence="7 8">
    <location>
        <position position="148"/>
    </location>
</feature>
<feature type="signal peptide" evidence="9">
    <location>
        <begin position="1"/>
        <end position="23"/>
    </location>
</feature>
<dbReference type="CDD" id="cd04852">
    <property type="entry name" value="Peptidases_S8_3"/>
    <property type="match status" value="1"/>
</dbReference>
<feature type="domain" description="PA" evidence="11">
    <location>
        <begin position="396"/>
        <end position="467"/>
    </location>
</feature>
<dbReference type="FunFam" id="3.40.50.200:FF:000006">
    <property type="entry name" value="Subtilisin-like protease SBT1.5"/>
    <property type="match status" value="1"/>
</dbReference>
<dbReference type="InterPro" id="IPR023828">
    <property type="entry name" value="Peptidase_S8_Ser-AS"/>
</dbReference>
<keyword evidence="3 9" id="KW-0732">Signal</keyword>
<evidence type="ECO:0008006" key="16">
    <source>
        <dbReference type="Google" id="ProtNLM"/>
    </source>
</evidence>
<dbReference type="Gene3D" id="3.50.30.30">
    <property type="match status" value="1"/>
</dbReference>
<dbReference type="EMBL" id="MTKT01003414">
    <property type="protein sequence ID" value="OWM74965.1"/>
    <property type="molecule type" value="Genomic_DNA"/>
</dbReference>
<dbReference type="PROSITE" id="PS00137">
    <property type="entry name" value="SUBTILASE_HIS"/>
    <property type="match status" value="1"/>
</dbReference>
<dbReference type="Gene3D" id="3.30.70.80">
    <property type="entry name" value="Peptidase S8 propeptide/proteinase inhibitor I9"/>
    <property type="match status" value="1"/>
</dbReference>
<evidence type="ECO:0000256" key="9">
    <source>
        <dbReference type="SAM" id="SignalP"/>
    </source>
</evidence>
<evidence type="ECO:0000256" key="6">
    <source>
        <dbReference type="ARBA" id="ARBA00023180"/>
    </source>
</evidence>
<dbReference type="SUPFAM" id="SSF52743">
    <property type="entry name" value="Subtilisin-like"/>
    <property type="match status" value="1"/>
</dbReference>
<organism evidence="14 15">
    <name type="scientific">Punica granatum</name>
    <name type="common">Pomegranate</name>
    <dbReference type="NCBI Taxonomy" id="22663"/>
    <lineage>
        <taxon>Eukaryota</taxon>
        <taxon>Viridiplantae</taxon>
        <taxon>Streptophyta</taxon>
        <taxon>Embryophyta</taxon>
        <taxon>Tracheophyta</taxon>
        <taxon>Spermatophyta</taxon>
        <taxon>Magnoliopsida</taxon>
        <taxon>eudicotyledons</taxon>
        <taxon>Gunneridae</taxon>
        <taxon>Pentapetalae</taxon>
        <taxon>rosids</taxon>
        <taxon>malvids</taxon>
        <taxon>Myrtales</taxon>
        <taxon>Lythraceae</taxon>
        <taxon>Punica</taxon>
    </lineage>
</organism>
<keyword evidence="6" id="KW-0325">Glycoprotein</keyword>
<dbReference type="CDD" id="cd02120">
    <property type="entry name" value="PA_subtilisin_like"/>
    <property type="match status" value="1"/>
</dbReference>
<evidence type="ECO:0000256" key="2">
    <source>
        <dbReference type="ARBA" id="ARBA00022670"/>
    </source>
</evidence>
<dbReference type="InterPro" id="IPR036852">
    <property type="entry name" value="Peptidase_S8/S53_dom_sf"/>
</dbReference>
<evidence type="ECO:0000256" key="7">
    <source>
        <dbReference type="PIRSR" id="PIRSR615500-1"/>
    </source>
</evidence>
<dbReference type="PROSITE" id="PS51892">
    <property type="entry name" value="SUBTILASE"/>
    <property type="match status" value="1"/>
</dbReference>
<evidence type="ECO:0000256" key="8">
    <source>
        <dbReference type="PROSITE-ProRule" id="PRU01240"/>
    </source>
</evidence>
<reference evidence="15" key="1">
    <citation type="journal article" date="2017" name="Plant J.">
        <title>The pomegranate (Punica granatum L.) genome and the genomics of punicalagin biosynthesis.</title>
        <authorList>
            <person name="Qin G."/>
            <person name="Xu C."/>
            <person name="Ming R."/>
            <person name="Tang H."/>
            <person name="Guyot R."/>
            <person name="Kramer E.M."/>
            <person name="Hu Y."/>
            <person name="Yi X."/>
            <person name="Qi Y."/>
            <person name="Xu X."/>
            <person name="Gao Z."/>
            <person name="Pan H."/>
            <person name="Jian J."/>
            <person name="Tian Y."/>
            <person name="Yue Z."/>
            <person name="Xu Y."/>
        </authorList>
    </citation>
    <scope>NUCLEOTIDE SEQUENCE [LARGE SCALE GENOMIC DNA]</scope>
    <source>
        <strain evidence="15">cv. Dabenzi</strain>
    </source>
</reference>
<keyword evidence="4 8" id="KW-0378">Hydrolase</keyword>
<dbReference type="Gene3D" id="2.60.40.2310">
    <property type="match status" value="1"/>
</dbReference>
<evidence type="ECO:0000259" key="13">
    <source>
        <dbReference type="Pfam" id="PF17766"/>
    </source>
</evidence>
<dbReference type="PRINTS" id="PR00723">
    <property type="entry name" value="SUBTILISIN"/>
</dbReference>
<protein>
    <recommendedName>
        <fullName evidence="16">CO(2)-response secreted protease-like</fullName>
    </recommendedName>
</protein>
<keyword evidence="2 8" id="KW-0645">Protease</keyword>
<evidence type="ECO:0000259" key="10">
    <source>
        <dbReference type="Pfam" id="PF00082"/>
    </source>
</evidence>
<evidence type="ECO:0000256" key="3">
    <source>
        <dbReference type="ARBA" id="ARBA00022729"/>
    </source>
</evidence>
<dbReference type="InterPro" id="IPR000209">
    <property type="entry name" value="Peptidase_S8/S53_dom"/>
</dbReference>
<dbReference type="Gene3D" id="3.40.50.200">
    <property type="entry name" value="Peptidase S8/S53 domain"/>
    <property type="match status" value="1"/>
</dbReference>
<dbReference type="InterPro" id="IPR041469">
    <property type="entry name" value="Subtilisin-like_FN3"/>
</dbReference>
<feature type="active site" description="Charge relay system" evidence="7 8">
    <location>
        <position position="215"/>
    </location>
</feature>
<dbReference type="GO" id="GO:0004252">
    <property type="term" value="F:serine-type endopeptidase activity"/>
    <property type="evidence" value="ECO:0007669"/>
    <property type="project" value="UniProtKB-UniRule"/>
</dbReference>
<feature type="domain" description="Inhibitor I9" evidence="12">
    <location>
        <begin position="34"/>
        <end position="107"/>
    </location>
</feature>
<evidence type="ECO:0000256" key="1">
    <source>
        <dbReference type="ARBA" id="ARBA00011073"/>
    </source>
</evidence>
<dbReference type="InterPro" id="IPR010259">
    <property type="entry name" value="S8pro/Inhibitor_I9"/>
</dbReference>
<dbReference type="Pfam" id="PF17766">
    <property type="entry name" value="fn3_6"/>
    <property type="match status" value="1"/>
</dbReference>
<keyword evidence="5 8" id="KW-0720">Serine protease</keyword>
<proteinExistence type="inferred from homology"/>
<dbReference type="Pfam" id="PF00082">
    <property type="entry name" value="Peptidase_S8"/>
    <property type="match status" value="1"/>
</dbReference>
<evidence type="ECO:0000259" key="12">
    <source>
        <dbReference type="Pfam" id="PF05922"/>
    </source>
</evidence>
<dbReference type="InterPro" id="IPR015500">
    <property type="entry name" value="Peptidase_S8_subtilisin-rel"/>
</dbReference>
<feature type="chain" id="PRO_5012284567" description="CO(2)-response secreted protease-like" evidence="9">
    <location>
        <begin position="24"/>
        <end position="775"/>
    </location>
</feature>
<sequence length="775" mass="81716">MRGLSVFLLRSFLCLLVSHPGDAARANEDGDGIYIVYMGTVSLGKSASGIEPTELLKSIQRKDNAVVHSYWRSFSGFAAHLSMKEARLIAQKPGVVSVFPDRLLQLHTTRSWDFLNYQTDLLIDSRPTSNSDSPPSQESSDTIIGLLDSGIWPEADSFRDEGMGPVPSRWKGVCMAGDSFSSSNCNRKLIGARFYKSDFSTADAVDQSPRDRLGHGTHVASTAAGKPVSGTSYYGIAAGTAKGGSPGSRIAAYRVCLTTGCRSSAILAAFDDAIADGVDVLSVSLGASASSGLDLRADPIAIGAFHAAQHGILVVCSAGNDGPNPGSVVNAAPWILTVAASTIDRDFESDVVLEGNKVIKGEAINFSPLDKTPVYTLIDGKSAKKRDADALMARNCNPNTMDELMVKGSIVLCYNDDGGYREKNKMEEVKSLGGIGMISVNDEGRSAASIYKSLPVTVVTSDDAAKILAYINLNSTRTSVGTILVTTTVENYKPAPVMAYFSSRGPSSLTRNILKASLPDVTAPGVDILAAWIGNDTKGTPGKGTPAFSVLSGTSMSCPHVSGIAAVVKSRNPSWDPSAIRSAIMTTATQTNNLKSPITTHTGSVAAAYEYGSGQVNPAVSLNPGLVYETNASDYLNFLCYYGYSITDIKTIAGNASDGFSCPADSNADLISNMNYPSIAVSGFDGKGSRTITRTLTNVAGNQETPYAVSIDAPKGLAVKVIPEKLVFGRDGEKQSYLVLFSASSPVKDDLLGSLTWSNGKYSVRSPFVVSSSKH</sequence>